<keyword evidence="4" id="KW-0150">Chloroplast</keyword>
<name>A0A7S2Y062_9STRA</name>
<evidence type="ECO:0000256" key="13">
    <source>
        <dbReference type="ARBA" id="ARBA00023157"/>
    </source>
</evidence>
<reference evidence="18" key="1">
    <citation type="submission" date="2021-01" db="EMBL/GenBank/DDBJ databases">
        <authorList>
            <person name="Corre E."/>
            <person name="Pelletier E."/>
            <person name="Niang G."/>
            <person name="Scheremetjew M."/>
            <person name="Finn R."/>
            <person name="Kale V."/>
            <person name="Holt S."/>
            <person name="Cochrane G."/>
            <person name="Meng A."/>
            <person name="Brown T."/>
            <person name="Cohen L."/>
        </authorList>
    </citation>
    <scope>NUCLEOTIDE SEQUENCE</scope>
    <source>
        <strain evidence="18">CCMP1661</strain>
    </source>
</reference>
<evidence type="ECO:0000256" key="16">
    <source>
        <dbReference type="SAM" id="SignalP"/>
    </source>
</evidence>
<dbReference type="PANTHER" id="PTHR10285">
    <property type="entry name" value="URIDINE KINASE"/>
    <property type="match status" value="1"/>
</dbReference>
<comment type="catalytic activity">
    <reaction evidence="14 15">
        <text>D-ribulose 5-phosphate + ATP = D-ribulose 1,5-bisphosphate + ADP + H(+)</text>
        <dbReference type="Rhea" id="RHEA:19365"/>
        <dbReference type="ChEBI" id="CHEBI:15378"/>
        <dbReference type="ChEBI" id="CHEBI:30616"/>
        <dbReference type="ChEBI" id="CHEBI:57870"/>
        <dbReference type="ChEBI" id="CHEBI:58121"/>
        <dbReference type="ChEBI" id="CHEBI:456216"/>
        <dbReference type="EC" id="2.7.1.19"/>
    </reaction>
</comment>
<dbReference type="CDD" id="cd02026">
    <property type="entry name" value="PRK"/>
    <property type="match status" value="1"/>
</dbReference>
<evidence type="ECO:0000256" key="14">
    <source>
        <dbReference type="ARBA" id="ARBA00047663"/>
    </source>
</evidence>
<evidence type="ECO:0000256" key="4">
    <source>
        <dbReference type="ARBA" id="ARBA00022528"/>
    </source>
</evidence>
<dbReference type="UniPathway" id="UPA00116"/>
<sequence>MMYKIGTLLCFVPAVLGFFTQVPTSHSSFGVKSFNDVTLRMNPTSVSKRTGSRLQNFVAKLADGEQVVLIGVAADSGCGKSTFMRRLTNVFGGTNVGPLGGGFGAEGGWETNTLVSDTTTVICLDDYHLNDRNGRKVSGLTALNTLENNFDLMYEQLKELKSGKTISKPIYNHVNGTLDTPETIEPTPIVIIEGLHPMHDERVRELLDFSMYLDISDDVKFAWKIQRDMEERGHSLESIQASIEARKPDFDAYVAPQKQYADVVIEVLPTQLIPDDNEGKILRVRMIQKDGVPGFDPAYLFDEGSSVTWTPCGRKLSCSYPGIKFAYGPDTYYDNEVSVVEMDGQFDNLQELVYVESHMSNVGTKFFGELTQQILKLSNSPGSNNGTGFFQTMASLKIREMYEKISKQQKAKAKAAVAE</sequence>
<comment type="similarity">
    <text evidence="3 15">Belongs to the phosphoribulokinase family.</text>
</comment>
<accession>A0A7S2Y062</accession>
<feature type="domain" description="Phosphoribulokinase/uridine kinase" evidence="17">
    <location>
        <begin position="69"/>
        <end position="273"/>
    </location>
</feature>
<keyword evidence="7" id="KW-0934">Plastid</keyword>
<evidence type="ECO:0000256" key="7">
    <source>
        <dbReference type="ARBA" id="ARBA00022640"/>
    </source>
</evidence>
<keyword evidence="11" id="KW-0067">ATP-binding</keyword>
<dbReference type="AlphaFoldDB" id="A0A7S2Y062"/>
<dbReference type="Gene3D" id="3.40.50.300">
    <property type="entry name" value="P-loop containing nucleotide triphosphate hydrolases"/>
    <property type="match status" value="1"/>
</dbReference>
<keyword evidence="16" id="KW-0732">Signal</keyword>
<evidence type="ECO:0000256" key="1">
    <source>
        <dbReference type="ARBA" id="ARBA00004229"/>
    </source>
</evidence>
<dbReference type="EC" id="2.7.1.19" evidence="15"/>
<evidence type="ECO:0000259" key="17">
    <source>
        <dbReference type="Pfam" id="PF00485"/>
    </source>
</evidence>
<dbReference type="InterPro" id="IPR006083">
    <property type="entry name" value="PRK/URK"/>
</dbReference>
<organism evidence="18">
    <name type="scientific">Fibrocapsa japonica</name>
    <dbReference type="NCBI Taxonomy" id="94617"/>
    <lineage>
        <taxon>Eukaryota</taxon>
        <taxon>Sar</taxon>
        <taxon>Stramenopiles</taxon>
        <taxon>Ochrophyta</taxon>
        <taxon>Raphidophyceae</taxon>
        <taxon>Chattonellales</taxon>
        <taxon>Chattonellaceae</taxon>
        <taxon>Fibrocapsa</taxon>
    </lineage>
</organism>
<evidence type="ECO:0000256" key="8">
    <source>
        <dbReference type="ARBA" id="ARBA00022679"/>
    </source>
</evidence>
<comment type="pathway">
    <text evidence="2">Carbohydrate biosynthesis; Calvin cycle.</text>
</comment>
<dbReference type="NCBIfam" id="NF005655">
    <property type="entry name" value="PRK07429.1"/>
    <property type="match status" value="1"/>
</dbReference>
<dbReference type="GO" id="GO:0005524">
    <property type="term" value="F:ATP binding"/>
    <property type="evidence" value="ECO:0007669"/>
    <property type="project" value="UniProtKB-KW"/>
</dbReference>
<dbReference type="GO" id="GO:0008974">
    <property type="term" value="F:phosphoribulokinase activity"/>
    <property type="evidence" value="ECO:0007669"/>
    <property type="project" value="UniProtKB-EC"/>
</dbReference>
<evidence type="ECO:0000256" key="5">
    <source>
        <dbReference type="ARBA" id="ARBA00022531"/>
    </source>
</evidence>
<keyword evidence="5" id="KW-0602">Photosynthesis</keyword>
<gene>
    <name evidence="18" type="ORF">FJAP1339_LOCUS9414</name>
</gene>
<proteinExistence type="inferred from homology"/>
<evidence type="ECO:0000256" key="10">
    <source>
        <dbReference type="ARBA" id="ARBA00022777"/>
    </source>
</evidence>
<protein>
    <recommendedName>
        <fullName evidence="15">Phosphoribulokinase</fullName>
        <ecNumber evidence="15">2.7.1.19</ecNumber>
    </recommendedName>
</protein>
<keyword evidence="9" id="KW-0547">Nucleotide-binding</keyword>
<dbReference type="InterPro" id="IPR006082">
    <property type="entry name" value="PRK"/>
</dbReference>
<keyword evidence="13" id="KW-1015">Disulfide bond</keyword>
<comment type="subcellular location">
    <subcellularLocation>
        <location evidence="1">Plastid</location>
        <location evidence="1">Chloroplast</location>
    </subcellularLocation>
</comment>
<dbReference type="PRINTS" id="PR00478">
    <property type="entry name" value="PHRIBLKINASE"/>
</dbReference>
<dbReference type="SUPFAM" id="SSF52540">
    <property type="entry name" value="P-loop containing nucleoside triphosphate hydrolases"/>
    <property type="match status" value="1"/>
</dbReference>
<dbReference type="GO" id="GO:0009507">
    <property type="term" value="C:chloroplast"/>
    <property type="evidence" value="ECO:0007669"/>
    <property type="project" value="UniProtKB-SubCell"/>
</dbReference>
<dbReference type="InterPro" id="IPR027417">
    <property type="entry name" value="P-loop_NTPase"/>
</dbReference>
<dbReference type="GO" id="GO:0019253">
    <property type="term" value="P:reductive pentose-phosphate cycle"/>
    <property type="evidence" value="ECO:0007669"/>
    <property type="project" value="UniProtKB-UniPathway"/>
</dbReference>
<keyword evidence="8" id="KW-0808">Transferase</keyword>
<dbReference type="GO" id="GO:0042803">
    <property type="term" value="F:protein homodimerization activity"/>
    <property type="evidence" value="ECO:0007669"/>
    <property type="project" value="UniProtKB-ARBA"/>
</dbReference>
<evidence type="ECO:0000256" key="12">
    <source>
        <dbReference type="ARBA" id="ARBA00022946"/>
    </source>
</evidence>
<keyword evidence="10" id="KW-0418">Kinase</keyword>
<dbReference type="Pfam" id="PF00485">
    <property type="entry name" value="PRK"/>
    <property type="match status" value="1"/>
</dbReference>
<evidence type="ECO:0000256" key="6">
    <source>
        <dbReference type="ARBA" id="ARBA00022567"/>
    </source>
</evidence>
<dbReference type="EMBL" id="HBHR01018660">
    <property type="protein sequence ID" value="CAD9870009.1"/>
    <property type="molecule type" value="Transcribed_RNA"/>
</dbReference>
<dbReference type="FunFam" id="3.40.50.300:FF:000619">
    <property type="entry name" value="Phosphoribulokinase"/>
    <property type="match status" value="1"/>
</dbReference>
<feature type="chain" id="PRO_5031128682" description="Phosphoribulokinase" evidence="16">
    <location>
        <begin position="18"/>
        <end position="419"/>
    </location>
</feature>
<evidence type="ECO:0000313" key="18">
    <source>
        <dbReference type="EMBL" id="CAD9870009.1"/>
    </source>
</evidence>
<dbReference type="PROSITE" id="PS00567">
    <property type="entry name" value="PHOSPHORIBULOKINASE"/>
    <property type="match status" value="1"/>
</dbReference>
<keyword evidence="12" id="KW-0809">Transit peptide</keyword>
<evidence type="ECO:0000256" key="15">
    <source>
        <dbReference type="RuleBase" id="RU004082"/>
    </source>
</evidence>
<evidence type="ECO:0000256" key="11">
    <source>
        <dbReference type="ARBA" id="ARBA00022840"/>
    </source>
</evidence>
<keyword evidence="6" id="KW-0113">Calvin cycle</keyword>
<feature type="signal peptide" evidence="16">
    <location>
        <begin position="1"/>
        <end position="17"/>
    </location>
</feature>
<evidence type="ECO:0000256" key="2">
    <source>
        <dbReference type="ARBA" id="ARBA00005215"/>
    </source>
</evidence>
<evidence type="ECO:0000256" key="9">
    <source>
        <dbReference type="ARBA" id="ARBA00022741"/>
    </source>
</evidence>
<evidence type="ECO:0000256" key="3">
    <source>
        <dbReference type="ARBA" id="ARBA00009719"/>
    </source>
</evidence>